<evidence type="ECO:0000256" key="1">
    <source>
        <dbReference type="SAM" id="Coils"/>
    </source>
</evidence>
<dbReference type="AlphaFoldDB" id="A0AAU9UXQ5"/>
<name>A0AAU9UXQ5_EUPED</name>
<dbReference type="Proteomes" id="UP001153954">
    <property type="component" value="Unassembled WGS sequence"/>
</dbReference>
<accession>A0AAU9UXQ5</accession>
<gene>
    <name evidence="2" type="ORF">EEDITHA_LOCUS18398</name>
</gene>
<keyword evidence="1" id="KW-0175">Coiled coil</keyword>
<dbReference type="EMBL" id="CAKOGL010000026">
    <property type="protein sequence ID" value="CAH2103958.1"/>
    <property type="molecule type" value="Genomic_DNA"/>
</dbReference>
<evidence type="ECO:0000313" key="3">
    <source>
        <dbReference type="Proteomes" id="UP001153954"/>
    </source>
</evidence>
<organism evidence="2 3">
    <name type="scientific">Euphydryas editha</name>
    <name type="common">Edith's checkerspot</name>
    <dbReference type="NCBI Taxonomy" id="104508"/>
    <lineage>
        <taxon>Eukaryota</taxon>
        <taxon>Metazoa</taxon>
        <taxon>Ecdysozoa</taxon>
        <taxon>Arthropoda</taxon>
        <taxon>Hexapoda</taxon>
        <taxon>Insecta</taxon>
        <taxon>Pterygota</taxon>
        <taxon>Neoptera</taxon>
        <taxon>Endopterygota</taxon>
        <taxon>Lepidoptera</taxon>
        <taxon>Glossata</taxon>
        <taxon>Ditrysia</taxon>
        <taxon>Papilionoidea</taxon>
        <taxon>Nymphalidae</taxon>
        <taxon>Nymphalinae</taxon>
        <taxon>Euphydryas</taxon>
    </lineage>
</organism>
<protein>
    <submittedName>
        <fullName evidence="2">Uncharacterized protein</fullName>
    </submittedName>
</protein>
<sequence length="371" mass="42020">MKKYIQAKFTSTETNTNNNNTITRILEKPPLSPAPSDNSITNCTGNIKQENIDYTTNESNNIPKNCTSNIKQDNIDYTTNESNNIPKKHKNCICHSNNTLDNSNGYQSKCHTPLDECYGQYDIVSSQSEGHFDTSNEYYDNSYVDNSQNICQDTYNYMYNNAISQAGSSKNVYVDNTMYQSLCSSSNINEMYYNTCVLPPLPPPPPLDEPELDISNNSSLSSTLSLNNGLNSIRNIPSTSKDTNELPDIINFLSNSSNQDLIENLQLTIAQSQPGDYEPDNLVKKCNNCDYKQYRIEYYKEKVEKMRSTNDTLKKKVEMLDESMERLNNALSAFEKLTISRADPLNVAVATQDVLKEKIMEYLIYTCNNGN</sequence>
<comment type="caution">
    <text evidence="2">The sequence shown here is derived from an EMBL/GenBank/DDBJ whole genome shotgun (WGS) entry which is preliminary data.</text>
</comment>
<feature type="coiled-coil region" evidence="1">
    <location>
        <begin position="296"/>
        <end position="337"/>
    </location>
</feature>
<evidence type="ECO:0000313" key="2">
    <source>
        <dbReference type="EMBL" id="CAH2103958.1"/>
    </source>
</evidence>
<keyword evidence="3" id="KW-1185">Reference proteome</keyword>
<proteinExistence type="predicted"/>
<reference evidence="2" key="1">
    <citation type="submission" date="2022-03" db="EMBL/GenBank/DDBJ databases">
        <authorList>
            <person name="Tunstrom K."/>
        </authorList>
    </citation>
    <scope>NUCLEOTIDE SEQUENCE</scope>
</reference>